<dbReference type="AlphaFoldDB" id="A0A1X0S148"/>
<sequence>MDRGSTRSIVLISGACSVSLDKKSSPEQVAKAIKNLQNQNYALKRKYNDAIGEASSSISITISTATATTNPTNIESIDFTVESITQYERSMTFVENYVETRKQKGFKQMDRADMLRNQYKNYIKLVNNW</sequence>
<dbReference type="Proteomes" id="UP000242381">
    <property type="component" value="Unassembled WGS sequence"/>
</dbReference>
<evidence type="ECO:0000313" key="1">
    <source>
        <dbReference type="EMBL" id="ORE17996.1"/>
    </source>
</evidence>
<dbReference type="EMBL" id="KV921341">
    <property type="protein sequence ID" value="ORE17996.1"/>
    <property type="molecule type" value="Genomic_DNA"/>
</dbReference>
<reference evidence="1 2" key="1">
    <citation type="journal article" date="2016" name="Proc. Natl. Acad. Sci. U.S.A.">
        <title>Lipid metabolic changes in an early divergent fungus govern the establishment of a mutualistic symbiosis with endobacteria.</title>
        <authorList>
            <person name="Lastovetsky O.A."/>
            <person name="Gaspar M.L."/>
            <person name="Mondo S.J."/>
            <person name="LaButti K.M."/>
            <person name="Sandor L."/>
            <person name="Grigoriev I.V."/>
            <person name="Henry S.A."/>
            <person name="Pawlowska T.E."/>
        </authorList>
    </citation>
    <scope>NUCLEOTIDE SEQUENCE [LARGE SCALE GENOMIC DNA]</scope>
    <source>
        <strain evidence="1 2">ATCC 11559</strain>
    </source>
</reference>
<name>A0A1X0S148_RHIZD</name>
<evidence type="ECO:0000313" key="2">
    <source>
        <dbReference type="Proteomes" id="UP000242381"/>
    </source>
</evidence>
<accession>A0A1X0S148</accession>
<proteinExistence type="predicted"/>
<organism evidence="1 2">
    <name type="scientific">Rhizopus microsporus</name>
    <dbReference type="NCBI Taxonomy" id="58291"/>
    <lineage>
        <taxon>Eukaryota</taxon>
        <taxon>Fungi</taxon>
        <taxon>Fungi incertae sedis</taxon>
        <taxon>Mucoromycota</taxon>
        <taxon>Mucoromycotina</taxon>
        <taxon>Mucoromycetes</taxon>
        <taxon>Mucorales</taxon>
        <taxon>Mucorineae</taxon>
        <taxon>Rhizopodaceae</taxon>
        <taxon>Rhizopus</taxon>
    </lineage>
</organism>
<protein>
    <submittedName>
        <fullName evidence="1">Uncharacterized protein</fullName>
    </submittedName>
</protein>
<gene>
    <name evidence="1" type="ORF">BCV71DRAFT_264279</name>
</gene>